<sequence>MFNARTLFLSLLTLTAVEAQAHRAWIQPALTVLSGEKAVVSFDAAVSNTIFIADHAALRSNGLNVTAPDGSVREVENLHTGKNRTVFDVTLDQQGTYRIGMASSGLSARWETEDGKRAFWPPRGEKADPAEFSKKVPADAKNLSVSYNSRRMETFVTAGVPTDGIFTPSNKGLEMIPVTHPNDLFAGEAATLRFLMDGEAVEGVEVTLIREGTRYRNSEDAIELHTNKQGEVVINWQGAGRYFVEASYRDNKAQAPATQRSGGYTAVLEVLPD</sequence>
<dbReference type="Pfam" id="PF10670">
    <property type="entry name" value="DUF4198"/>
    <property type="match status" value="1"/>
</dbReference>
<feature type="signal peptide" evidence="1">
    <location>
        <begin position="1"/>
        <end position="21"/>
    </location>
</feature>
<dbReference type="EMBL" id="JAEDAH010000042">
    <property type="protein sequence ID" value="MCA6063666.1"/>
    <property type="molecule type" value="Genomic_DNA"/>
</dbReference>
<dbReference type="InterPro" id="IPR019613">
    <property type="entry name" value="DUF4198"/>
</dbReference>
<keyword evidence="1" id="KW-0732">Signal</keyword>
<protein>
    <submittedName>
        <fullName evidence="2">DUF4198 domain-containing protein</fullName>
    </submittedName>
</protein>
<name>A0ABS7ZPN8_9GAMM</name>
<evidence type="ECO:0000256" key="1">
    <source>
        <dbReference type="SAM" id="SignalP"/>
    </source>
</evidence>
<comment type="caution">
    <text evidence="2">The sequence shown here is derived from an EMBL/GenBank/DDBJ whole genome shotgun (WGS) entry which is preliminary data.</text>
</comment>
<proteinExistence type="predicted"/>
<accession>A0ABS7ZPN8</accession>
<evidence type="ECO:0000313" key="3">
    <source>
        <dbReference type="Proteomes" id="UP000714380"/>
    </source>
</evidence>
<dbReference type="RefSeq" id="WP_225673877.1">
    <property type="nucleotide sequence ID" value="NZ_JAEDAH010000042.1"/>
</dbReference>
<organism evidence="2 3">
    <name type="scientific">Thalassolituus marinus</name>
    <dbReference type="NCBI Taxonomy" id="671053"/>
    <lineage>
        <taxon>Bacteria</taxon>
        <taxon>Pseudomonadati</taxon>
        <taxon>Pseudomonadota</taxon>
        <taxon>Gammaproteobacteria</taxon>
        <taxon>Oceanospirillales</taxon>
        <taxon>Oceanospirillaceae</taxon>
        <taxon>Thalassolituus</taxon>
    </lineage>
</organism>
<dbReference type="Proteomes" id="UP000714380">
    <property type="component" value="Unassembled WGS sequence"/>
</dbReference>
<keyword evidence="3" id="KW-1185">Reference proteome</keyword>
<evidence type="ECO:0000313" key="2">
    <source>
        <dbReference type="EMBL" id="MCA6063666.1"/>
    </source>
</evidence>
<feature type="chain" id="PRO_5046545069" evidence="1">
    <location>
        <begin position="22"/>
        <end position="273"/>
    </location>
</feature>
<gene>
    <name evidence="2" type="ORF">I9W95_08595</name>
</gene>
<reference evidence="2 3" key="1">
    <citation type="submission" date="2020-12" db="EMBL/GenBank/DDBJ databases">
        <title>Novel Thalassolituus-related marine hydrocarbonoclastic bacteria mediated algae-derived hydrocarbons mineralization in twilight zone of the northern South China Sea.</title>
        <authorList>
            <person name="Dong C."/>
        </authorList>
    </citation>
    <scope>NUCLEOTIDE SEQUENCE [LARGE SCALE GENOMIC DNA]</scope>
    <source>
        <strain evidence="2 3">IMCC1826</strain>
    </source>
</reference>